<protein>
    <recommendedName>
        <fullName evidence="9">Peptidase C1A papain C-terminal domain-containing protein</fullName>
    </recommendedName>
</protein>
<evidence type="ECO:0000313" key="13">
    <source>
        <dbReference type="Proteomes" id="UP000322899"/>
    </source>
</evidence>
<dbReference type="PRINTS" id="PR00705">
    <property type="entry name" value="PAPAIN"/>
</dbReference>
<keyword evidence="2" id="KW-0645">Protease</keyword>
<sequence>MRTAMLALAAIASVASATMVHNDDLLRTVRAKATTWTAEHSPHFFNWTLTEAARLMGSRQDAQAKAVYAALPVRSYADSRISLPATFDERDKWPKCTIMQEIRDQASCGSCWAFGTVEAFNDRRCASTNGEGAEANTMMSAQDVTSCCSGFTCFGCQGCNGGMPPTAWQFLTTKGVVTGGDYNTNGTCRTYEIPPCEHHVKGPRPDCKEGGATPACTSQCDTGYSVPYAKDKHMAKSVYSLNSVADIQQDIYQYGAVTAAFSVYEDFLSYKSGVYKHVTGSMLGGHAISIIGWGTESGTDYWLVRNSWNTDWGANGYFKIARGVDECGIEDEVVAGDV</sequence>
<evidence type="ECO:0000313" key="14">
    <source>
        <dbReference type="Proteomes" id="UP000323011"/>
    </source>
</evidence>
<evidence type="ECO:0000256" key="1">
    <source>
        <dbReference type="ARBA" id="ARBA00008455"/>
    </source>
</evidence>
<evidence type="ECO:0000313" key="12">
    <source>
        <dbReference type="EMBL" id="KAA0177176.1"/>
    </source>
</evidence>
<dbReference type="Pfam" id="PF00112">
    <property type="entry name" value="Peptidase_C1"/>
    <property type="match status" value="1"/>
</dbReference>
<dbReference type="InterPro" id="IPR000668">
    <property type="entry name" value="Peptidase_C1A_C"/>
</dbReference>
<evidence type="ECO:0000256" key="4">
    <source>
        <dbReference type="ARBA" id="ARBA00022801"/>
    </source>
</evidence>
<reference evidence="13 14" key="1">
    <citation type="submission" date="2019-07" db="EMBL/GenBank/DDBJ databases">
        <title>Genomes of Cafeteria roenbergensis.</title>
        <authorList>
            <person name="Fischer M.G."/>
            <person name="Hackl T."/>
            <person name="Roman M."/>
        </authorList>
    </citation>
    <scope>NUCLEOTIDE SEQUENCE [LARGE SCALE GENOMIC DNA]</scope>
    <source>
        <strain evidence="10 14">BVI</strain>
        <strain evidence="11 15">Cflag</strain>
        <strain evidence="12 13">E4-10P</strain>
    </source>
</reference>
<dbReference type="EMBL" id="VLTO01000005">
    <property type="protein sequence ID" value="KAA0177176.1"/>
    <property type="molecule type" value="Genomic_DNA"/>
</dbReference>
<organism evidence="10 14">
    <name type="scientific">Cafeteria roenbergensis</name>
    <name type="common">Marine flagellate</name>
    <dbReference type="NCBI Taxonomy" id="33653"/>
    <lineage>
        <taxon>Eukaryota</taxon>
        <taxon>Sar</taxon>
        <taxon>Stramenopiles</taxon>
        <taxon>Bigyra</taxon>
        <taxon>Opalozoa</taxon>
        <taxon>Bicosoecida</taxon>
        <taxon>Cafeteriaceae</taxon>
        <taxon>Cafeteria</taxon>
    </lineage>
</organism>
<dbReference type="FunFam" id="3.90.70.10:FF:000031">
    <property type="entry name" value="Cathepsin B"/>
    <property type="match status" value="1"/>
</dbReference>
<gene>
    <name evidence="12" type="ORF">FNF27_01506</name>
    <name evidence="10" type="ORF">FNF29_07896</name>
    <name evidence="11" type="ORF">FNF31_06271</name>
</gene>
<dbReference type="GO" id="GO:0006508">
    <property type="term" value="P:proteolysis"/>
    <property type="evidence" value="ECO:0007669"/>
    <property type="project" value="UniProtKB-KW"/>
</dbReference>
<keyword evidence="14" id="KW-1185">Reference proteome</keyword>
<keyword evidence="4" id="KW-0378">Hydrolase</keyword>
<dbReference type="Gene3D" id="3.90.70.10">
    <property type="entry name" value="Cysteine proteinases"/>
    <property type="match status" value="1"/>
</dbReference>
<dbReference type="InterPro" id="IPR025661">
    <property type="entry name" value="Pept_asp_AS"/>
</dbReference>
<feature type="domain" description="Peptidase C1A papain C-terminal" evidence="9">
    <location>
        <begin position="83"/>
        <end position="337"/>
    </location>
</feature>
<dbReference type="PROSITE" id="PS00139">
    <property type="entry name" value="THIOL_PROTEASE_CYS"/>
    <property type="match status" value="1"/>
</dbReference>
<dbReference type="SMART" id="SM00645">
    <property type="entry name" value="Pept_C1"/>
    <property type="match status" value="1"/>
</dbReference>
<dbReference type="PANTHER" id="PTHR12411">
    <property type="entry name" value="CYSTEINE PROTEASE FAMILY C1-RELATED"/>
    <property type="match status" value="1"/>
</dbReference>
<dbReference type="OrthoDB" id="640249at2759"/>
<evidence type="ECO:0000256" key="8">
    <source>
        <dbReference type="SAM" id="SignalP"/>
    </source>
</evidence>
<dbReference type="EMBL" id="VLTN01000081">
    <property type="protein sequence ID" value="KAA0146654.1"/>
    <property type="molecule type" value="Genomic_DNA"/>
</dbReference>
<dbReference type="AlphaFoldDB" id="A0A5A8C1L9"/>
<keyword evidence="6" id="KW-0865">Zymogen</keyword>
<name>A0A5A8C1L9_CAFRO</name>
<evidence type="ECO:0000313" key="10">
    <source>
        <dbReference type="EMBL" id="KAA0146654.1"/>
    </source>
</evidence>
<dbReference type="InterPro" id="IPR000169">
    <property type="entry name" value="Pept_cys_AS"/>
</dbReference>
<evidence type="ECO:0000256" key="7">
    <source>
        <dbReference type="ARBA" id="ARBA00023157"/>
    </source>
</evidence>
<proteinExistence type="inferred from homology"/>
<comment type="similarity">
    <text evidence="1">Belongs to the peptidase C1 family.</text>
</comment>
<keyword evidence="3 8" id="KW-0732">Signal</keyword>
<comment type="caution">
    <text evidence="10">The sequence shown here is derived from an EMBL/GenBank/DDBJ whole genome shotgun (WGS) entry which is preliminary data.</text>
</comment>
<evidence type="ECO:0000256" key="6">
    <source>
        <dbReference type="ARBA" id="ARBA00023145"/>
    </source>
</evidence>
<feature type="chain" id="PRO_5033472796" description="Peptidase C1A papain C-terminal domain-containing protein" evidence="8">
    <location>
        <begin position="18"/>
        <end position="338"/>
    </location>
</feature>
<dbReference type="Proteomes" id="UP000322899">
    <property type="component" value="Unassembled WGS sequence"/>
</dbReference>
<accession>A0A5A8C1L9</accession>
<dbReference type="InterPro" id="IPR013128">
    <property type="entry name" value="Peptidase_C1A"/>
</dbReference>
<feature type="signal peptide" evidence="8">
    <location>
        <begin position="1"/>
        <end position="17"/>
    </location>
</feature>
<dbReference type="InterPro" id="IPR038765">
    <property type="entry name" value="Papain-like_cys_pep_sf"/>
</dbReference>
<keyword evidence="7" id="KW-1015">Disulfide bond</keyword>
<keyword evidence="5" id="KW-0788">Thiol protease</keyword>
<evidence type="ECO:0000256" key="5">
    <source>
        <dbReference type="ARBA" id="ARBA00022807"/>
    </source>
</evidence>
<dbReference type="OMA" id="DEKIPYW"/>
<evidence type="ECO:0000313" key="11">
    <source>
        <dbReference type="EMBL" id="KAA0154616.1"/>
    </source>
</evidence>
<dbReference type="SUPFAM" id="SSF54001">
    <property type="entry name" value="Cysteine proteinases"/>
    <property type="match status" value="1"/>
</dbReference>
<evidence type="ECO:0000313" key="15">
    <source>
        <dbReference type="Proteomes" id="UP000325113"/>
    </source>
</evidence>
<dbReference type="Proteomes" id="UP000323011">
    <property type="component" value="Unassembled WGS sequence"/>
</dbReference>
<evidence type="ECO:0000256" key="3">
    <source>
        <dbReference type="ARBA" id="ARBA00022729"/>
    </source>
</evidence>
<dbReference type="EMBL" id="VLTM01000092">
    <property type="protein sequence ID" value="KAA0154616.1"/>
    <property type="molecule type" value="Genomic_DNA"/>
</dbReference>
<dbReference type="GO" id="GO:0008234">
    <property type="term" value="F:cysteine-type peptidase activity"/>
    <property type="evidence" value="ECO:0007669"/>
    <property type="project" value="UniProtKB-KW"/>
</dbReference>
<dbReference type="Proteomes" id="UP000325113">
    <property type="component" value="Unassembled WGS sequence"/>
</dbReference>
<evidence type="ECO:0000256" key="2">
    <source>
        <dbReference type="ARBA" id="ARBA00022670"/>
    </source>
</evidence>
<evidence type="ECO:0000259" key="9">
    <source>
        <dbReference type="SMART" id="SM00645"/>
    </source>
</evidence>
<dbReference type="CDD" id="cd02620">
    <property type="entry name" value="Peptidase_C1A_CathepsinB"/>
    <property type="match status" value="1"/>
</dbReference>
<dbReference type="PROSITE" id="PS00640">
    <property type="entry name" value="THIOL_PROTEASE_ASN"/>
    <property type="match status" value="1"/>
</dbReference>